<dbReference type="GO" id="GO:0008270">
    <property type="term" value="F:zinc ion binding"/>
    <property type="evidence" value="ECO:0007669"/>
    <property type="project" value="TreeGrafter"/>
</dbReference>
<proteinExistence type="inferred from homology"/>
<protein>
    <recommendedName>
        <fullName evidence="9">LITAF domain-containing protein</fullName>
    </recommendedName>
</protein>
<gene>
    <name evidence="11" type="ORF">FNK824_LOCUS25983</name>
    <name evidence="10" type="ORF">SEV965_LOCUS3170</name>
</gene>
<reference evidence="10" key="1">
    <citation type="submission" date="2021-02" db="EMBL/GenBank/DDBJ databases">
        <authorList>
            <person name="Nowell W R."/>
        </authorList>
    </citation>
    <scope>NUCLEOTIDE SEQUENCE</scope>
</reference>
<evidence type="ECO:0000256" key="4">
    <source>
        <dbReference type="ARBA" id="ARBA00005975"/>
    </source>
</evidence>
<keyword evidence="8" id="KW-1133">Transmembrane helix</keyword>
<evidence type="ECO:0000313" key="11">
    <source>
        <dbReference type="EMBL" id="CAF4001775.1"/>
    </source>
</evidence>
<sequence>MSDNFQAPPPPYSEIQNKYVPTEQIHTYTVPQQEQPDGIKYQTVNPTSTVMYGVQVIPLASFNRNPTQCTCSHCRSMIITRLEETNGLLTWLLCIFLCVFGCWLGCCLIPFCIPDLQNVKHYCPNCNAFLGEYHPL</sequence>
<dbReference type="EMBL" id="CAJOBE010006268">
    <property type="protein sequence ID" value="CAF4001775.1"/>
    <property type="molecule type" value="Genomic_DNA"/>
</dbReference>
<evidence type="ECO:0000256" key="6">
    <source>
        <dbReference type="ARBA" id="ARBA00022833"/>
    </source>
</evidence>
<evidence type="ECO:0000313" key="12">
    <source>
        <dbReference type="Proteomes" id="UP000663889"/>
    </source>
</evidence>
<organism evidence="10 12">
    <name type="scientific">Rotaria sordida</name>
    <dbReference type="NCBI Taxonomy" id="392033"/>
    <lineage>
        <taxon>Eukaryota</taxon>
        <taxon>Metazoa</taxon>
        <taxon>Spiralia</taxon>
        <taxon>Gnathifera</taxon>
        <taxon>Rotifera</taxon>
        <taxon>Eurotatoria</taxon>
        <taxon>Bdelloidea</taxon>
        <taxon>Philodinida</taxon>
        <taxon>Philodinidae</taxon>
        <taxon>Rotaria</taxon>
    </lineage>
</organism>
<dbReference type="Proteomes" id="UP000663874">
    <property type="component" value="Unassembled WGS sequence"/>
</dbReference>
<dbReference type="InterPro" id="IPR037519">
    <property type="entry name" value="LITAF_fam"/>
</dbReference>
<dbReference type="GO" id="GO:0005765">
    <property type="term" value="C:lysosomal membrane"/>
    <property type="evidence" value="ECO:0007669"/>
    <property type="project" value="UniProtKB-SubCell"/>
</dbReference>
<keyword evidence="6" id="KW-0862">Zinc</keyword>
<dbReference type="Proteomes" id="UP000663889">
    <property type="component" value="Unassembled WGS sequence"/>
</dbReference>
<dbReference type="InterPro" id="IPR006629">
    <property type="entry name" value="LITAF"/>
</dbReference>
<name>A0A813WL08_9BILA</name>
<dbReference type="SMART" id="SM00714">
    <property type="entry name" value="LITAF"/>
    <property type="match status" value="1"/>
</dbReference>
<keyword evidence="5" id="KW-0479">Metal-binding</keyword>
<dbReference type="EMBL" id="CAJNOU010000080">
    <property type="protein sequence ID" value="CAF0852247.1"/>
    <property type="molecule type" value="Genomic_DNA"/>
</dbReference>
<evidence type="ECO:0000256" key="3">
    <source>
        <dbReference type="ARBA" id="ARBA00004630"/>
    </source>
</evidence>
<feature type="domain" description="LITAF" evidence="9">
    <location>
        <begin position="51"/>
        <end position="135"/>
    </location>
</feature>
<dbReference type="GO" id="GO:0031902">
    <property type="term" value="C:late endosome membrane"/>
    <property type="evidence" value="ECO:0007669"/>
    <property type="project" value="UniProtKB-SubCell"/>
</dbReference>
<keyword evidence="8" id="KW-0812">Transmembrane</keyword>
<evidence type="ECO:0000256" key="5">
    <source>
        <dbReference type="ARBA" id="ARBA00022723"/>
    </source>
</evidence>
<comment type="subcellular location">
    <subcellularLocation>
        <location evidence="2">Endosome membrane</location>
        <topology evidence="2">Peripheral membrane protein</topology>
    </subcellularLocation>
    <subcellularLocation>
        <location evidence="1">Late endosome membrane</location>
    </subcellularLocation>
    <subcellularLocation>
        <location evidence="3">Lysosome membrane</location>
        <topology evidence="3">Peripheral membrane protein</topology>
        <orientation evidence="3">Cytoplasmic side</orientation>
    </subcellularLocation>
</comment>
<evidence type="ECO:0000256" key="2">
    <source>
        <dbReference type="ARBA" id="ARBA00004481"/>
    </source>
</evidence>
<evidence type="ECO:0000256" key="8">
    <source>
        <dbReference type="SAM" id="Phobius"/>
    </source>
</evidence>
<comment type="similarity">
    <text evidence="4">Belongs to the CDIP1/LITAF family.</text>
</comment>
<evidence type="ECO:0000259" key="9">
    <source>
        <dbReference type="PROSITE" id="PS51837"/>
    </source>
</evidence>
<evidence type="ECO:0000313" key="10">
    <source>
        <dbReference type="EMBL" id="CAF0852247.1"/>
    </source>
</evidence>
<comment type="caution">
    <text evidence="10">The sequence shown here is derived from an EMBL/GenBank/DDBJ whole genome shotgun (WGS) entry which is preliminary data.</text>
</comment>
<dbReference type="PROSITE" id="PS51837">
    <property type="entry name" value="LITAF"/>
    <property type="match status" value="1"/>
</dbReference>
<evidence type="ECO:0000256" key="1">
    <source>
        <dbReference type="ARBA" id="ARBA00004414"/>
    </source>
</evidence>
<evidence type="ECO:0000256" key="7">
    <source>
        <dbReference type="ARBA" id="ARBA00023136"/>
    </source>
</evidence>
<feature type="transmembrane region" description="Helical" evidence="8">
    <location>
        <begin position="88"/>
        <end position="111"/>
    </location>
</feature>
<dbReference type="PANTHER" id="PTHR23292">
    <property type="entry name" value="LIPOPOLYSACCHARIDE-INDUCED TUMOR NECROSIS FACTOR-ALPHA FACTOR"/>
    <property type="match status" value="1"/>
</dbReference>
<accession>A0A813WL08</accession>
<dbReference type="PANTHER" id="PTHR23292:SF6">
    <property type="entry name" value="FI16602P1-RELATED"/>
    <property type="match status" value="1"/>
</dbReference>
<keyword evidence="7 8" id="KW-0472">Membrane</keyword>
<dbReference type="Pfam" id="PF10601">
    <property type="entry name" value="zf-LITAF-like"/>
    <property type="match status" value="1"/>
</dbReference>
<dbReference type="AlphaFoldDB" id="A0A813WL08"/>